<name>A0A420DB24_9FLAO</name>
<dbReference type="Gene3D" id="1.25.40.10">
    <property type="entry name" value="Tetratricopeptide repeat domain"/>
    <property type="match status" value="2"/>
</dbReference>
<evidence type="ECO:0000256" key="1">
    <source>
        <dbReference type="ARBA" id="ARBA00023015"/>
    </source>
</evidence>
<reference evidence="7" key="1">
    <citation type="journal article" date="2014" name="Int. J. Syst. Evol. Microbiol.">
        <title>Complete genome of a new Firmicutes species belonging to the dominant human colonic microbiota ('Ruminococcus bicirculans') reveals two chromosomes and a selective capacity to utilize plant glucans.</title>
        <authorList>
            <consortium name="NISC Comparative Sequencing Program"/>
            <person name="Wegmann U."/>
            <person name="Louis P."/>
            <person name="Goesmann A."/>
            <person name="Henrissat B."/>
            <person name="Duncan S.H."/>
            <person name="Flint H.J."/>
        </authorList>
    </citation>
    <scope>NUCLEOTIDE SEQUENCE</scope>
    <source>
        <strain evidence="7">CCM 8490</strain>
    </source>
</reference>
<dbReference type="SMART" id="SM00028">
    <property type="entry name" value="TPR"/>
    <property type="match status" value="3"/>
</dbReference>
<evidence type="ECO:0000313" key="8">
    <source>
        <dbReference type="EMBL" id="RKE88432.1"/>
    </source>
</evidence>
<keyword evidence="2" id="KW-0238">DNA-binding</keyword>
<dbReference type="Proteomes" id="UP000658202">
    <property type="component" value="Unassembled WGS sequence"/>
</dbReference>
<dbReference type="EMBL" id="RAQH01000003">
    <property type="protein sequence ID" value="RKE88432.1"/>
    <property type="molecule type" value="Genomic_DNA"/>
</dbReference>
<keyword evidence="3" id="KW-0804">Transcription</keyword>
<evidence type="ECO:0000256" key="3">
    <source>
        <dbReference type="ARBA" id="ARBA00023163"/>
    </source>
</evidence>
<feature type="transmembrane region" description="Helical" evidence="5">
    <location>
        <begin position="287"/>
        <end position="309"/>
    </location>
</feature>
<gene>
    <name evidence="8" type="ORF">BXY58_1583</name>
    <name evidence="7" type="ORF">GCM10007332_08070</name>
</gene>
<feature type="domain" description="HTH luxR-type" evidence="6">
    <location>
        <begin position="353"/>
        <end position="414"/>
    </location>
</feature>
<dbReference type="RefSeq" id="WP_120213243.1">
    <property type="nucleotide sequence ID" value="NZ_BMCW01000001.1"/>
</dbReference>
<evidence type="ECO:0000256" key="2">
    <source>
        <dbReference type="ARBA" id="ARBA00023125"/>
    </source>
</evidence>
<dbReference type="InterPro" id="IPR019734">
    <property type="entry name" value="TPR_rpt"/>
</dbReference>
<evidence type="ECO:0000256" key="4">
    <source>
        <dbReference type="SAM" id="Coils"/>
    </source>
</evidence>
<evidence type="ECO:0000313" key="10">
    <source>
        <dbReference type="Proteomes" id="UP000658202"/>
    </source>
</evidence>
<keyword evidence="1" id="KW-0805">Transcription regulation</keyword>
<evidence type="ECO:0000256" key="5">
    <source>
        <dbReference type="SAM" id="Phobius"/>
    </source>
</evidence>
<dbReference type="PRINTS" id="PR00038">
    <property type="entry name" value="HTHLUXR"/>
</dbReference>
<keyword evidence="5" id="KW-0472">Membrane</keyword>
<dbReference type="GO" id="GO:0003677">
    <property type="term" value="F:DNA binding"/>
    <property type="evidence" value="ECO:0007669"/>
    <property type="project" value="UniProtKB-KW"/>
</dbReference>
<reference evidence="7" key="4">
    <citation type="submission" date="2024-05" db="EMBL/GenBank/DDBJ databases">
        <authorList>
            <person name="Sun Q."/>
            <person name="Sedlacek I."/>
        </authorList>
    </citation>
    <scope>NUCLEOTIDE SEQUENCE</scope>
    <source>
        <strain evidence="7">CCM 8490</strain>
    </source>
</reference>
<dbReference type="InterPro" id="IPR016032">
    <property type="entry name" value="Sig_transdc_resp-reg_C-effctor"/>
</dbReference>
<organism evidence="8 9">
    <name type="scientific">Epilithonimonas arachidiradicis</name>
    <dbReference type="NCBI Taxonomy" id="1617282"/>
    <lineage>
        <taxon>Bacteria</taxon>
        <taxon>Pseudomonadati</taxon>
        <taxon>Bacteroidota</taxon>
        <taxon>Flavobacteriia</taxon>
        <taxon>Flavobacteriales</taxon>
        <taxon>Weeksellaceae</taxon>
        <taxon>Chryseobacterium group</taxon>
        <taxon>Epilithonimonas</taxon>
    </lineage>
</organism>
<dbReference type="Gene3D" id="1.10.10.10">
    <property type="entry name" value="Winged helix-like DNA-binding domain superfamily/Winged helix DNA-binding domain"/>
    <property type="match status" value="1"/>
</dbReference>
<dbReference type="InterPro" id="IPR011990">
    <property type="entry name" value="TPR-like_helical_dom_sf"/>
</dbReference>
<keyword evidence="10" id="KW-1185">Reference proteome</keyword>
<reference evidence="8 9" key="2">
    <citation type="submission" date="2018-09" db="EMBL/GenBank/DDBJ databases">
        <title>Genomic Encyclopedia of Archaeal and Bacterial Type Strains, Phase II (KMG-II): from individual species to whole genera.</title>
        <authorList>
            <person name="Goeker M."/>
        </authorList>
    </citation>
    <scope>NUCLEOTIDE SEQUENCE [LARGE SCALE GENOMIC DNA]</scope>
    <source>
        <strain evidence="8 9">DSM 27620</strain>
    </source>
</reference>
<dbReference type="SMART" id="SM00421">
    <property type="entry name" value="HTH_LUXR"/>
    <property type="match status" value="1"/>
</dbReference>
<dbReference type="OrthoDB" id="9797341at2"/>
<evidence type="ECO:0000313" key="7">
    <source>
        <dbReference type="EMBL" id="GGG48948.1"/>
    </source>
</evidence>
<dbReference type="GO" id="GO:0006355">
    <property type="term" value="P:regulation of DNA-templated transcription"/>
    <property type="evidence" value="ECO:0007669"/>
    <property type="project" value="InterPro"/>
</dbReference>
<dbReference type="Proteomes" id="UP000285906">
    <property type="component" value="Unassembled WGS sequence"/>
</dbReference>
<keyword evidence="5" id="KW-0812">Transmembrane</keyword>
<dbReference type="InterPro" id="IPR000792">
    <property type="entry name" value="Tscrpt_reg_LuxR_C"/>
</dbReference>
<keyword evidence="5" id="KW-1133">Transmembrane helix</keyword>
<accession>A0A420DB24</accession>
<dbReference type="PANTHER" id="PTHR44688">
    <property type="entry name" value="DNA-BINDING TRANSCRIPTIONAL ACTIVATOR DEVR_DOSR"/>
    <property type="match status" value="1"/>
</dbReference>
<sequence length="414" mass="48988">MNLNLTRYLLGFFILFSIFFSAKDLNLNSIEEEIIKNNREGKHQLSQKKLSDILLSGDLNKEEEANILFLMATTYRSVNDYMMCIDYLNKASAIAKQLPEDNLLRMKLDYEYAFVYFDNNQYDKSEEVMKRIAAKKYLNSYPEDNSYILMQEGYLFLLKKQYNEAEKKYYDALKIMQAANSCNLPIVYAKLMNLYSKKKNIAKAEEIYDVSMRVSDSCNVLKYKIFTASEMERIYKENNLFGKAYLIGSELDSLRRLENQEVKISEMHIVDKAYTEKEQLIKEKSDIWKRTVVLSVIILIALLALIYFYKKNRKIKRDKLLMRDELEQMKQELDSYSQNSENLTDSGRYFFLTSDDLTDRQKELLIHLADGLSNKEIAEKLFISENTVKYHTKNIYNILNIKDRKDFFQKLRNN</sequence>
<proteinExistence type="predicted"/>
<reference evidence="10" key="3">
    <citation type="journal article" date="2019" name="Int. J. Syst. Evol. Microbiol.">
        <title>The Global Catalogue of Microorganisms (GCM) 10K type strain sequencing project: providing services to taxonomists for standard genome sequencing and annotation.</title>
        <authorList>
            <consortium name="The Broad Institute Genomics Platform"/>
            <consortium name="The Broad Institute Genome Sequencing Center for Infectious Disease"/>
            <person name="Wu L."/>
            <person name="Ma J."/>
        </authorList>
    </citation>
    <scope>NUCLEOTIDE SEQUENCE [LARGE SCALE GENOMIC DNA]</scope>
    <source>
        <strain evidence="10">CCM 8490</strain>
    </source>
</reference>
<evidence type="ECO:0000259" key="6">
    <source>
        <dbReference type="PROSITE" id="PS50043"/>
    </source>
</evidence>
<protein>
    <submittedName>
        <fullName evidence="8">Regulatory LuxR family protein</fullName>
    </submittedName>
</protein>
<dbReference type="InterPro" id="IPR036388">
    <property type="entry name" value="WH-like_DNA-bd_sf"/>
</dbReference>
<dbReference type="PROSITE" id="PS50043">
    <property type="entry name" value="HTH_LUXR_2"/>
    <property type="match status" value="1"/>
</dbReference>
<feature type="coiled-coil region" evidence="4">
    <location>
        <begin position="312"/>
        <end position="346"/>
    </location>
</feature>
<dbReference type="SUPFAM" id="SSF46894">
    <property type="entry name" value="C-terminal effector domain of the bipartite response regulators"/>
    <property type="match status" value="1"/>
</dbReference>
<dbReference type="PANTHER" id="PTHR44688:SF16">
    <property type="entry name" value="DNA-BINDING TRANSCRIPTIONAL ACTIVATOR DEVR_DOSR"/>
    <property type="match status" value="1"/>
</dbReference>
<dbReference type="EMBL" id="BMCW01000001">
    <property type="protein sequence ID" value="GGG48948.1"/>
    <property type="molecule type" value="Genomic_DNA"/>
</dbReference>
<dbReference type="SUPFAM" id="SSF48452">
    <property type="entry name" value="TPR-like"/>
    <property type="match status" value="1"/>
</dbReference>
<dbReference type="AlphaFoldDB" id="A0A420DB24"/>
<dbReference type="Pfam" id="PF00196">
    <property type="entry name" value="GerE"/>
    <property type="match status" value="1"/>
</dbReference>
<dbReference type="CDD" id="cd06170">
    <property type="entry name" value="LuxR_C_like"/>
    <property type="match status" value="1"/>
</dbReference>
<keyword evidence="4" id="KW-0175">Coiled coil</keyword>
<comment type="caution">
    <text evidence="8">The sequence shown here is derived from an EMBL/GenBank/DDBJ whole genome shotgun (WGS) entry which is preliminary data.</text>
</comment>
<evidence type="ECO:0000313" key="9">
    <source>
        <dbReference type="Proteomes" id="UP000285906"/>
    </source>
</evidence>